<dbReference type="Proteomes" id="UP000634136">
    <property type="component" value="Unassembled WGS sequence"/>
</dbReference>
<evidence type="ECO:0000313" key="1">
    <source>
        <dbReference type="EMBL" id="KAF7844034.1"/>
    </source>
</evidence>
<accession>A0A835CIZ2</accession>
<keyword evidence="2" id="KW-1185">Reference proteome</keyword>
<evidence type="ECO:0000313" key="2">
    <source>
        <dbReference type="Proteomes" id="UP000634136"/>
    </source>
</evidence>
<organism evidence="1 2">
    <name type="scientific">Senna tora</name>
    <dbReference type="NCBI Taxonomy" id="362788"/>
    <lineage>
        <taxon>Eukaryota</taxon>
        <taxon>Viridiplantae</taxon>
        <taxon>Streptophyta</taxon>
        <taxon>Embryophyta</taxon>
        <taxon>Tracheophyta</taxon>
        <taxon>Spermatophyta</taxon>
        <taxon>Magnoliopsida</taxon>
        <taxon>eudicotyledons</taxon>
        <taxon>Gunneridae</taxon>
        <taxon>Pentapetalae</taxon>
        <taxon>rosids</taxon>
        <taxon>fabids</taxon>
        <taxon>Fabales</taxon>
        <taxon>Fabaceae</taxon>
        <taxon>Caesalpinioideae</taxon>
        <taxon>Cassia clade</taxon>
        <taxon>Senna</taxon>
    </lineage>
</organism>
<dbReference type="AlphaFoldDB" id="A0A835CIZ2"/>
<comment type="caution">
    <text evidence="1">The sequence shown here is derived from an EMBL/GenBank/DDBJ whole genome shotgun (WGS) entry which is preliminary data.</text>
</comment>
<sequence>MDAGRETRTNVEDEAVAITALRDRHSSPSSIATNCRID</sequence>
<reference evidence="1" key="1">
    <citation type="submission" date="2020-09" db="EMBL/GenBank/DDBJ databases">
        <title>Genome-Enabled Discovery of Anthraquinone Biosynthesis in Senna tora.</title>
        <authorList>
            <person name="Kang S.-H."/>
            <person name="Pandey R.P."/>
            <person name="Lee C.-M."/>
            <person name="Sim J.-S."/>
            <person name="Jeong J.-T."/>
            <person name="Choi B.-S."/>
            <person name="Jung M."/>
            <person name="Ginzburg D."/>
            <person name="Zhao K."/>
            <person name="Won S.Y."/>
            <person name="Oh T.-J."/>
            <person name="Yu Y."/>
            <person name="Kim N.-H."/>
            <person name="Lee O.R."/>
            <person name="Lee T.-H."/>
            <person name="Bashyal P."/>
            <person name="Kim T.-S."/>
            <person name="Lee W.-H."/>
            <person name="Kawkins C."/>
            <person name="Kim C.-K."/>
            <person name="Kim J.S."/>
            <person name="Ahn B.O."/>
            <person name="Rhee S.Y."/>
            <person name="Sohng J.K."/>
        </authorList>
    </citation>
    <scope>NUCLEOTIDE SEQUENCE</scope>
    <source>
        <tissue evidence="1">Leaf</tissue>
    </source>
</reference>
<protein>
    <submittedName>
        <fullName evidence="1">Uncharacterized protein</fullName>
    </submittedName>
</protein>
<gene>
    <name evidence="1" type="ORF">G2W53_000939</name>
</gene>
<dbReference type="EMBL" id="JAAIUW010000001">
    <property type="protein sequence ID" value="KAF7844034.1"/>
    <property type="molecule type" value="Genomic_DNA"/>
</dbReference>
<name>A0A835CIZ2_9FABA</name>
<proteinExistence type="predicted"/>